<dbReference type="PANTHER" id="PTHR10283">
    <property type="entry name" value="SOLUTE CARRIER FAMILY 13 MEMBER"/>
    <property type="match status" value="1"/>
</dbReference>
<feature type="transmembrane region" description="Helical" evidence="6">
    <location>
        <begin position="731"/>
        <end position="751"/>
    </location>
</feature>
<dbReference type="Proteomes" id="UP001057375">
    <property type="component" value="Unassembled WGS sequence"/>
</dbReference>
<comment type="caution">
    <text evidence="7">The sequence shown here is derived from an EMBL/GenBank/DDBJ whole genome shotgun (WGS) entry which is preliminary data.</text>
</comment>
<keyword evidence="8" id="KW-1185">Reference proteome</keyword>
<evidence type="ECO:0000256" key="3">
    <source>
        <dbReference type="ARBA" id="ARBA00022692"/>
    </source>
</evidence>
<reference evidence="7" key="1">
    <citation type="submission" date="2022-03" db="EMBL/GenBank/DDBJ databases">
        <title>Draft genome sequence of Aduncisulcus paluster, a free-living microaerophilic Fornicata.</title>
        <authorList>
            <person name="Yuyama I."/>
            <person name="Kume K."/>
            <person name="Tamura T."/>
            <person name="Inagaki Y."/>
            <person name="Hashimoto T."/>
        </authorList>
    </citation>
    <scope>NUCLEOTIDE SEQUENCE</scope>
    <source>
        <strain evidence="7">NY0171</strain>
    </source>
</reference>
<feature type="transmembrane region" description="Helical" evidence="6">
    <location>
        <begin position="476"/>
        <end position="500"/>
    </location>
</feature>
<keyword evidence="4 6" id="KW-1133">Transmembrane helix</keyword>
<keyword evidence="5 6" id="KW-0472">Membrane</keyword>
<dbReference type="CDD" id="cd01115">
    <property type="entry name" value="SLC13_permease"/>
    <property type="match status" value="1"/>
</dbReference>
<dbReference type="EMBL" id="BQXS01012451">
    <property type="protein sequence ID" value="GKT23221.1"/>
    <property type="molecule type" value="Genomic_DNA"/>
</dbReference>
<protein>
    <submittedName>
        <fullName evidence="7">Sodium-dependent high-affinity dicarboxylate transporter, putative</fullName>
    </submittedName>
</protein>
<feature type="transmembrane region" description="Helical" evidence="6">
    <location>
        <begin position="693"/>
        <end position="719"/>
    </location>
</feature>
<keyword evidence="2" id="KW-0813">Transport</keyword>
<sequence>MSRFFIPIHAYKFRYGASDGCCTNPLQYIHQQMITKEFLSAEEKARSVRGLPPFFPSNGKITFSEAVVPFLFSSWISGAVIGALTGGIITFSKCWMYNRRLTNSLLKSPLKVSPSLPKLPVSAMFHESFRKGTEIGVKCGNFTMVASVLARTMGLMLGKMIRGVISGTMSSSIMRKQRSTIEISETSSSDQSAELPAKVIVTEVKPEQQKSSAPVGKIIGAIAGIIAAITCWCIPMDPDNKEVQYCAGCVLLIAIFWMFEVLPLAVTAFLPLVLFPVFSLQEAKTVAGNYMKDTSFVFLGGFVMALAMQRWNLHTRLSLKVVVATGGRPKLLLFGMMAITWFLSMWISNTATVMAMMPNVLAISDSLEKSLGKDKVRKFSLGMLLGVAYSASIGGVVMAMMPNVLAISDSLEKSLGKDKVRKFSLGMLLGVAYSASIGGVGTLIGTPPNLFFRNILAETYIDTDTGKGVSVSFSEWFFFAFPTALVLFLIVYVLFIFAFVPGKKNPMNIDMSDLKNKLALMGKASFEEKMVGVSFIILAFLWMFRKDLDFGSFKIPGWSSIYPDDKNFISDGTVAMFVSIMMFVIPAKNPDPETGDKTHIMEWKEMKKVPWDILFLFGGGFAISDCFSSSGLNVFIGDKFSGLDGVSPGVIIFVSIFVITFLTEVTSNTATSTVFLPVFAALANTLNQDPRAFMIPVAVACSFAFALPVATPCNLIVFGSKKITMGDMAKTGIVINFIAIALSTVLCIYYLPRIFGFTLGDPAPSNWSYVEASE</sequence>
<evidence type="ECO:0000313" key="8">
    <source>
        <dbReference type="Proteomes" id="UP001057375"/>
    </source>
</evidence>
<feature type="transmembrane region" description="Helical" evidence="6">
    <location>
        <begin position="294"/>
        <end position="311"/>
    </location>
</feature>
<evidence type="ECO:0000313" key="7">
    <source>
        <dbReference type="EMBL" id="GKT23221.1"/>
    </source>
</evidence>
<dbReference type="PANTHER" id="PTHR10283:SF82">
    <property type="entry name" value="SOLUTE CARRIER FAMILY 13 MEMBER 2"/>
    <property type="match status" value="1"/>
</dbReference>
<feature type="transmembrane region" description="Helical" evidence="6">
    <location>
        <begin position="642"/>
        <end position="662"/>
    </location>
</feature>
<keyword evidence="3 6" id="KW-0812">Transmembrane</keyword>
<gene>
    <name evidence="7" type="ORF">ADUPG1_012358</name>
</gene>
<evidence type="ECO:0000256" key="4">
    <source>
        <dbReference type="ARBA" id="ARBA00022989"/>
    </source>
</evidence>
<feature type="transmembrane region" description="Helical" evidence="6">
    <location>
        <begin position="331"/>
        <end position="348"/>
    </location>
</feature>
<feature type="transmembrane region" description="Helical" evidence="6">
    <location>
        <begin position="66"/>
        <end position="91"/>
    </location>
</feature>
<comment type="subcellular location">
    <subcellularLocation>
        <location evidence="1">Membrane</location>
        <topology evidence="1">Multi-pass membrane protein</topology>
    </subcellularLocation>
</comment>
<feature type="transmembrane region" description="Helical" evidence="6">
    <location>
        <begin position="613"/>
        <end position="636"/>
    </location>
</feature>
<feature type="transmembrane region" description="Helical" evidence="6">
    <location>
        <begin position="215"/>
        <end position="234"/>
    </location>
</feature>
<evidence type="ECO:0000256" key="6">
    <source>
        <dbReference type="SAM" id="Phobius"/>
    </source>
</evidence>
<feature type="transmembrane region" description="Helical" evidence="6">
    <location>
        <begin position="379"/>
        <end position="402"/>
    </location>
</feature>
<feature type="transmembrane region" description="Helical" evidence="6">
    <location>
        <begin position="568"/>
        <end position="587"/>
    </location>
</feature>
<organism evidence="7 8">
    <name type="scientific">Aduncisulcus paluster</name>
    <dbReference type="NCBI Taxonomy" id="2918883"/>
    <lineage>
        <taxon>Eukaryota</taxon>
        <taxon>Metamonada</taxon>
        <taxon>Carpediemonas-like organisms</taxon>
        <taxon>Aduncisulcus</taxon>
    </lineage>
</organism>
<feature type="transmembrane region" description="Helical" evidence="6">
    <location>
        <begin position="246"/>
        <end position="274"/>
    </location>
</feature>
<evidence type="ECO:0000256" key="5">
    <source>
        <dbReference type="ARBA" id="ARBA00023136"/>
    </source>
</evidence>
<dbReference type="PROSITE" id="PS01271">
    <property type="entry name" value="NA_SULFATE"/>
    <property type="match status" value="1"/>
</dbReference>
<dbReference type="InterPro" id="IPR031312">
    <property type="entry name" value="Na/sul_symport_CS"/>
</dbReference>
<dbReference type="Pfam" id="PF00939">
    <property type="entry name" value="Na_sulph_symp"/>
    <property type="match status" value="1"/>
</dbReference>
<evidence type="ECO:0000256" key="2">
    <source>
        <dbReference type="ARBA" id="ARBA00022448"/>
    </source>
</evidence>
<feature type="transmembrane region" description="Helical" evidence="6">
    <location>
        <begin position="423"/>
        <end position="444"/>
    </location>
</feature>
<dbReference type="InterPro" id="IPR001898">
    <property type="entry name" value="SLC13A/DASS"/>
</dbReference>
<feature type="transmembrane region" description="Helical" evidence="6">
    <location>
        <begin position="520"/>
        <end position="544"/>
    </location>
</feature>
<evidence type="ECO:0000256" key="1">
    <source>
        <dbReference type="ARBA" id="ARBA00004141"/>
    </source>
</evidence>
<name>A0ABQ5JZ70_9EUKA</name>
<accession>A0ABQ5JZ70</accession>
<proteinExistence type="predicted"/>